<dbReference type="KEGG" id="mhey:H2LOC_019630"/>
<name>A0A6B8KKL4_9HYPH</name>
<dbReference type="InterPro" id="IPR010642">
    <property type="entry name" value="Invasion_prot_B"/>
</dbReference>
<dbReference type="InterPro" id="IPR038696">
    <property type="entry name" value="IalB_sf"/>
</dbReference>
<dbReference type="AlphaFoldDB" id="A0A6B8KKL4"/>
<evidence type="ECO:0000313" key="2">
    <source>
        <dbReference type="Proteomes" id="UP000309061"/>
    </source>
</evidence>
<protein>
    <submittedName>
        <fullName evidence="1">Invasion associated locus B family protein</fullName>
    </submittedName>
</protein>
<reference evidence="1 2" key="1">
    <citation type="submission" date="2019-11" db="EMBL/GenBank/DDBJ databases">
        <title>The genome sequence of Methylocystis heyeri.</title>
        <authorList>
            <person name="Oshkin I.Y."/>
            <person name="Miroshnikov K."/>
            <person name="Dedysh S.N."/>
        </authorList>
    </citation>
    <scope>NUCLEOTIDE SEQUENCE [LARGE SCALE GENOMIC DNA]</scope>
    <source>
        <strain evidence="1 2">H2</strain>
    </source>
</reference>
<dbReference type="Proteomes" id="UP000309061">
    <property type="component" value="Chromosome"/>
</dbReference>
<accession>A0A6B8KKL4</accession>
<sequence length="163" mass="16985">MSSGVAALFFGALVGPCPTYAQGVAKAKYGDWEIRCEKPAGATADQCALIQSVTAEDKANVNLVVIVLKTSDGKSRLLRVIAPLGVLLPSGLGLNIDEAKIGSAGFVKCLPTGCVAEVIMEDKLIDQLKSGKIATFVIHQTPDEGIGLPLSLNGFKEGYAKLP</sequence>
<dbReference type="RefSeq" id="WP_136496908.1">
    <property type="nucleotide sequence ID" value="NZ_CP046052.1"/>
</dbReference>
<dbReference type="Gene3D" id="2.60.40.1880">
    <property type="entry name" value="Invasion associated locus B (IalB) protein"/>
    <property type="match status" value="1"/>
</dbReference>
<dbReference type="OrthoDB" id="8454302at2"/>
<keyword evidence="2" id="KW-1185">Reference proteome</keyword>
<dbReference type="EMBL" id="CP046052">
    <property type="protein sequence ID" value="QGM48177.1"/>
    <property type="molecule type" value="Genomic_DNA"/>
</dbReference>
<evidence type="ECO:0000313" key="1">
    <source>
        <dbReference type="EMBL" id="QGM48177.1"/>
    </source>
</evidence>
<organism evidence="1 2">
    <name type="scientific">Methylocystis heyeri</name>
    <dbReference type="NCBI Taxonomy" id="391905"/>
    <lineage>
        <taxon>Bacteria</taxon>
        <taxon>Pseudomonadati</taxon>
        <taxon>Pseudomonadota</taxon>
        <taxon>Alphaproteobacteria</taxon>
        <taxon>Hyphomicrobiales</taxon>
        <taxon>Methylocystaceae</taxon>
        <taxon>Methylocystis</taxon>
    </lineage>
</organism>
<gene>
    <name evidence="1" type="ORF">H2LOC_019630</name>
</gene>
<dbReference type="Pfam" id="PF06776">
    <property type="entry name" value="IalB"/>
    <property type="match status" value="1"/>
</dbReference>
<proteinExistence type="predicted"/>